<organism evidence="2 3">
    <name type="scientific">Pseudomonas guineae</name>
    <dbReference type="NCBI Taxonomy" id="425504"/>
    <lineage>
        <taxon>Bacteria</taxon>
        <taxon>Pseudomonadati</taxon>
        <taxon>Pseudomonadota</taxon>
        <taxon>Gammaproteobacteria</taxon>
        <taxon>Pseudomonadales</taxon>
        <taxon>Pseudomonadaceae</taxon>
        <taxon>Pseudomonas</taxon>
    </lineage>
</organism>
<dbReference type="AlphaFoldDB" id="A0A1I3FEC4"/>
<gene>
    <name evidence="2" type="ORF">SAMN05216206_1415</name>
</gene>
<keyword evidence="3" id="KW-1185">Reference proteome</keyword>
<sequence length="209" mass="22725">MHLIRILAALFLISSITSCAGNSPSNNQKMAEYNLVFGSSAYVDVEEVILTSGDRQLHSSGGGVLGGGWKNPNDPNSLPSGGKIHVLTGKQIVPRNAYARWFSYKEQKFYQATIEFPHNLHKVISEFATAFGENTSEPAIIFGFTPDGKIKVSIDSSCTYTYECGNNTKIMQIASGHGVKTDGNPSIYLPITKQLIREGDIEPIEGINP</sequence>
<proteinExistence type="predicted"/>
<dbReference type="InterPro" id="IPR021326">
    <property type="entry name" value="DUF2931"/>
</dbReference>
<keyword evidence="1" id="KW-0732">Signal</keyword>
<evidence type="ECO:0000256" key="1">
    <source>
        <dbReference type="SAM" id="SignalP"/>
    </source>
</evidence>
<dbReference type="OrthoDB" id="6819935at2"/>
<dbReference type="Proteomes" id="UP000243606">
    <property type="component" value="Unassembled WGS sequence"/>
</dbReference>
<dbReference type="Pfam" id="PF11153">
    <property type="entry name" value="DUF2931"/>
    <property type="match status" value="1"/>
</dbReference>
<dbReference type="STRING" id="425504.SAMN05216206_1415"/>
<evidence type="ECO:0000313" key="2">
    <source>
        <dbReference type="EMBL" id="SFI09546.1"/>
    </source>
</evidence>
<name>A0A1I3FEC4_9PSED</name>
<accession>A0A1I3FEC4</accession>
<evidence type="ECO:0008006" key="4">
    <source>
        <dbReference type="Google" id="ProtNLM"/>
    </source>
</evidence>
<feature type="signal peptide" evidence="1">
    <location>
        <begin position="1"/>
        <end position="20"/>
    </location>
</feature>
<dbReference type="RefSeq" id="WP_090240809.1">
    <property type="nucleotide sequence ID" value="NZ_FOQL01000001.1"/>
</dbReference>
<feature type="chain" id="PRO_5017285413" description="DUF2931 family protein" evidence="1">
    <location>
        <begin position="21"/>
        <end position="209"/>
    </location>
</feature>
<evidence type="ECO:0000313" key="3">
    <source>
        <dbReference type="Proteomes" id="UP000243606"/>
    </source>
</evidence>
<reference evidence="3" key="1">
    <citation type="submission" date="2016-10" db="EMBL/GenBank/DDBJ databases">
        <authorList>
            <person name="Varghese N."/>
            <person name="Submissions S."/>
        </authorList>
    </citation>
    <scope>NUCLEOTIDE SEQUENCE [LARGE SCALE GENOMIC DNA]</scope>
    <source>
        <strain evidence="3">LMG 24016</strain>
    </source>
</reference>
<dbReference type="EMBL" id="FOQL01000001">
    <property type="protein sequence ID" value="SFI09546.1"/>
    <property type="molecule type" value="Genomic_DNA"/>
</dbReference>
<protein>
    <recommendedName>
        <fullName evidence="4">DUF2931 family protein</fullName>
    </recommendedName>
</protein>
<dbReference type="PROSITE" id="PS51257">
    <property type="entry name" value="PROKAR_LIPOPROTEIN"/>
    <property type="match status" value="1"/>
</dbReference>